<reference evidence="3" key="1">
    <citation type="journal article" date="2019" name="Int. J. Syst. Evol. Microbiol.">
        <title>The Global Catalogue of Microorganisms (GCM) 10K type strain sequencing project: providing services to taxonomists for standard genome sequencing and annotation.</title>
        <authorList>
            <consortium name="The Broad Institute Genomics Platform"/>
            <consortium name="The Broad Institute Genome Sequencing Center for Infectious Disease"/>
            <person name="Wu L."/>
            <person name="Ma J."/>
        </authorList>
    </citation>
    <scope>NUCLEOTIDE SEQUENCE [LARGE SCALE GENOMIC DNA]</scope>
    <source>
        <strain evidence="3">CGMCC 4.7643</strain>
    </source>
</reference>
<evidence type="ECO:0000313" key="2">
    <source>
        <dbReference type="EMBL" id="MFD2462388.1"/>
    </source>
</evidence>
<protein>
    <submittedName>
        <fullName evidence="2">Uncharacterized protein</fullName>
    </submittedName>
</protein>
<dbReference type="RefSeq" id="WP_345400875.1">
    <property type="nucleotide sequence ID" value="NZ_BAABHG010000012.1"/>
</dbReference>
<evidence type="ECO:0000256" key="1">
    <source>
        <dbReference type="SAM" id="Phobius"/>
    </source>
</evidence>
<dbReference type="Proteomes" id="UP001597419">
    <property type="component" value="Unassembled WGS sequence"/>
</dbReference>
<feature type="transmembrane region" description="Helical" evidence="1">
    <location>
        <begin position="21"/>
        <end position="46"/>
    </location>
</feature>
<keyword evidence="3" id="KW-1185">Reference proteome</keyword>
<comment type="caution">
    <text evidence="2">The sequence shown here is derived from an EMBL/GenBank/DDBJ whole genome shotgun (WGS) entry which is preliminary data.</text>
</comment>
<gene>
    <name evidence="2" type="ORF">ACFSYJ_27530</name>
</gene>
<feature type="transmembrane region" description="Helical" evidence="1">
    <location>
        <begin position="101"/>
        <end position="122"/>
    </location>
</feature>
<keyword evidence="1" id="KW-1133">Transmembrane helix</keyword>
<evidence type="ECO:0000313" key="3">
    <source>
        <dbReference type="Proteomes" id="UP001597419"/>
    </source>
</evidence>
<sequence>MSTPELDHDDAPATARPRHGLAIASVSVSAVAMVLTVATWVAWLVIRAQMQAVPPYSWISQVFVLVLGALWFAMIPAGVLSTVFGYFAGARLQNGSNAARLGLYLGLLTVAIALAGAAVFTLTPSAWTGPDALLPAGTYDSYFHR</sequence>
<proteinExistence type="predicted"/>
<organism evidence="2 3">
    <name type="scientific">Amycolatopsis samaneae</name>
    <dbReference type="NCBI Taxonomy" id="664691"/>
    <lineage>
        <taxon>Bacteria</taxon>
        <taxon>Bacillati</taxon>
        <taxon>Actinomycetota</taxon>
        <taxon>Actinomycetes</taxon>
        <taxon>Pseudonocardiales</taxon>
        <taxon>Pseudonocardiaceae</taxon>
        <taxon>Amycolatopsis</taxon>
    </lineage>
</organism>
<feature type="transmembrane region" description="Helical" evidence="1">
    <location>
        <begin position="58"/>
        <end position="89"/>
    </location>
</feature>
<keyword evidence="1" id="KW-0812">Transmembrane</keyword>
<keyword evidence="1" id="KW-0472">Membrane</keyword>
<dbReference type="EMBL" id="JBHUKU010000015">
    <property type="protein sequence ID" value="MFD2462388.1"/>
    <property type="molecule type" value="Genomic_DNA"/>
</dbReference>
<accession>A0ABW5GND6</accession>
<name>A0ABW5GND6_9PSEU</name>